<name>A0AAV5AWH3_9FLAO</name>
<dbReference type="RefSeq" id="WP_264846069.1">
    <property type="nucleotide sequence ID" value="NZ_BPMA01000017.1"/>
</dbReference>
<dbReference type="Gene3D" id="2.60.120.10">
    <property type="entry name" value="Jelly Rolls"/>
    <property type="match status" value="1"/>
</dbReference>
<proteinExistence type="predicted"/>
<evidence type="ECO:0000313" key="5">
    <source>
        <dbReference type="Proteomes" id="UP001208692"/>
    </source>
</evidence>
<dbReference type="InterPro" id="IPR014710">
    <property type="entry name" value="RmlC-like_jellyroll"/>
</dbReference>
<dbReference type="Proteomes" id="UP001208692">
    <property type="component" value="Unassembled WGS sequence"/>
</dbReference>
<dbReference type="Proteomes" id="UP001207736">
    <property type="component" value="Unassembled WGS sequence"/>
</dbReference>
<reference evidence="2 5" key="1">
    <citation type="submission" date="2021-11" db="EMBL/GenBank/DDBJ databases">
        <title>Draft genome sequence of Capnocytophaga sp. strain KC07075 isolated from cat oral cavity.</title>
        <authorList>
            <person name="Suzuki M."/>
            <person name="Imaoka K."/>
            <person name="Kimura M."/>
            <person name="Morikawa S."/>
            <person name="Maeda K."/>
        </authorList>
    </citation>
    <scope>NUCLEOTIDE SEQUENCE</scope>
    <source>
        <strain evidence="2">KC07075</strain>
        <strain evidence="3 5">KC07079</strain>
    </source>
</reference>
<accession>A0AAV5AWH3</accession>
<gene>
    <name evidence="2" type="ORF">RCZ15_10050</name>
    <name evidence="3" type="ORF">RCZ16_22170</name>
</gene>
<comment type="caution">
    <text evidence="2">The sequence shown here is derived from an EMBL/GenBank/DDBJ whole genome shotgun (WGS) entry which is preliminary data.</text>
</comment>
<dbReference type="PROSITE" id="PS50042">
    <property type="entry name" value="CNMP_BINDING_3"/>
    <property type="match status" value="1"/>
</dbReference>
<keyword evidence="5" id="KW-1185">Reference proteome</keyword>
<dbReference type="InterPro" id="IPR000595">
    <property type="entry name" value="cNMP-bd_dom"/>
</dbReference>
<dbReference type="AlphaFoldDB" id="A0AAV5AWH3"/>
<organism evidence="2 4">
    <name type="scientific">Capnocytophaga catalasegens</name>
    <dbReference type="NCBI Taxonomy" id="1004260"/>
    <lineage>
        <taxon>Bacteria</taxon>
        <taxon>Pseudomonadati</taxon>
        <taxon>Bacteroidota</taxon>
        <taxon>Flavobacteriia</taxon>
        <taxon>Flavobacteriales</taxon>
        <taxon>Flavobacteriaceae</taxon>
        <taxon>Capnocytophaga</taxon>
    </lineage>
</organism>
<dbReference type="SUPFAM" id="SSF51206">
    <property type="entry name" value="cAMP-binding domain-like"/>
    <property type="match status" value="1"/>
</dbReference>
<evidence type="ECO:0000313" key="3">
    <source>
        <dbReference type="EMBL" id="GJM53901.1"/>
    </source>
</evidence>
<dbReference type="EMBL" id="BQKB01000051">
    <property type="protein sequence ID" value="GJM53901.1"/>
    <property type="molecule type" value="Genomic_DNA"/>
</dbReference>
<sequence length="65" mass="7642">MLNSFDFSKIYTHPLISENNLAKIVQAHHRIEFKKGDFILRKNEIARGYLILESGIVRSYVVDYE</sequence>
<dbReference type="InterPro" id="IPR018490">
    <property type="entry name" value="cNMP-bd_dom_sf"/>
</dbReference>
<feature type="domain" description="Cyclic nucleotide-binding" evidence="1">
    <location>
        <begin position="16"/>
        <end position="65"/>
    </location>
</feature>
<evidence type="ECO:0000259" key="1">
    <source>
        <dbReference type="PROSITE" id="PS50042"/>
    </source>
</evidence>
<dbReference type="EMBL" id="BQKA01000018">
    <property type="protein sequence ID" value="GJM50030.1"/>
    <property type="molecule type" value="Genomic_DNA"/>
</dbReference>
<evidence type="ECO:0000313" key="4">
    <source>
        <dbReference type="Proteomes" id="UP001207736"/>
    </source>
</evidence>
<protein>
    <recommendedName>
        <fullName evidence="1">Cyclic nucleotide-binding domain-containing protein</fullName>
    </recommendedName>
</protein>
<evidence type="ECO:0000313" key="2">
    <source>
        <dbReference type="EMBL" id="GJM50030.1"/>
    </source>
</evidence>